<dbReference type="SUPFAM" id="SSF64356">
    <property type="entry name" value="SNARE-like"/>
    <property type="match status" value="1"/>
</dbReference>
<evidence type="ECO:0000313" key="1">
    <source>
        <dbReference type="EMBL" id="MBA0846190.1"/>
    </source>
</evidence>
<keyword evidence="2" id="KW-1185">Reference proteome</keyword>
<gene>
    <name evidence="1" type="ORF">Goarm_023358</name>
</gene>
<dbReference type="EMBL" id="JABFAE010420490">
    <property type="protein sequence ID" value="MBA0846190.1"/>
    <property type="molecule type" value="Genomic_DNA"/>
</dbReference>
<comment type="caution">
    <text evidence="1">The sequence shown here is derived from an EMBL/GenBank/DDBJ whole genome shotgun (WGS) entry which is preliminary data.</text>
</comment>
<accession>A0A7J9KIF2</accession>
<proteinExistence type="predicted"/>
<name>A0A7J9KIF2_9ROSI</name>
<dbReference type="InterPro" id="IPR011012">
    <property type="entry name" value="Longin-like_dom_sf"/>
</dbReference>
<dbReference type="Proteomes" id="UP000593575">
    <property type="component" value="Unassembled WGS sequence"/>
</dbReference>
<evidence type="ECO:0000313" key="2">
    <source>
        <dbReference type="Proteomes" id="UP000593575"/>
    </source>
</evidence>
<reference evidence="1 2" key="1">
    <citation type="journal article" date="2019" name="Genome Biol. Evol.">
        <title>Insights into the evolution of the New World diploid cottons (Gossypium, subgenus Houzingenia) based on genome sequencing.</title>
        <authorList>
            <person name="Grover C.E."/>
            <person name="Arick M.A. 2nd"/>
            <person name="Thrash A."/>
            <person name="Conover J.L."/>
            <person name="Sanders W.S."/>
            <person name="Peterson D.G."/>
            <person name="Frelichowski J.E."/>
            <person name="Scheffler J.A."/>
            <person name="Scheffler B.E."/>
            <person name="Wendel J.F."/>
        </authorList>
    </citation>
    <scope>NUCLEOTIDE SEQUENCE [LARGE SCALE GENOMIC DNA]</scope>
    <source>
        <strain evidence="1">6</strain>
        <tissue evidence="1">Leaf</tissue>
    </source>
</reference>
<dbReference type="Gene3D" id="3.30.450.60">
    <property type="match status" value="1"/>
</dbReference>
<protein>
    <submittedName>
        <fullName evidence="1">Uncharacterized protein</fullName>
    </submittedName>
</protein>
<feature type="non-terminal residue" evidence="1">
    <location>
        <position position="1"/>
    </location>
</feature>
<organism evidence="1 2">
    <name type="scientific">Gossypium armourianum</name>
    <dbReference type="NCBI Taxonomy" id="34283"/>
    <lineage>
        <taxon>Eukaryota</taxon>
        <taxon>Viridiplantae</taxon>
        <taxon>Streptophyta</taxon>
        <taxon>Embryophyta</taxon>
        <taxon>Tracheophyta</taxon>
        <taxon>Spermatophyta</taxon>
        <taxon>Magnoliopsida</taxon>
        <taxon>eudicotyledons</taxon>
        <taxon>Gunneridae</taxon>
        <taxon>Pentapetalae</taxon>
        <taxon>rosids</taxon>
        <taxon>malvids</taxon>
        <taxon>Malvales</taxon>
        <taxon>Malvaceae</taxon>
        <taxon>Malvoideae</taxon>
        <taxon>Gossypium</taxon>
    </lineage>
</organism>
<sequence>MPVAASAIYFLNLQGDVLINRLYRDGVSVCLIRIISHLGETWCTPSEWKSREQKNSLHVPFDRLEVALSFTRDSVMFTSIIIRSNANANVAFAFKFVVEAAGWFKSYFGGVFNEDAIHNNFVLIYEFLVEIMDFGYPPYNFKALHYSGRTVVPIFVGASYMLRFNACWQDSYGRYMSSCILREISWYNTVEWSLYEI</sequence>
<dbReference type="AlphaFoldDB" id="A0A7J9KIF2"/>